<comment type="caution">
    <text evidence="2">The sequence shown here is derived from an EMBL/GenBank/DDBJ whole genome shotgun (WGS) entry which is preliminary data.</text>
</comment>
<sequence>MTNDSLSLDDLGMDNNNKAATAADKESVKKEEPVVLDHHMTMTLRSLRHLDYVLSVGEEDLVDELNELENEDTMDYGEFESVDEGEGRSSDASSVAVLDDEYGMCETPTSDAPKSQRETPIVEEEEDEEEAESEPEPEEKQEETEQEEEKKETEKPHKPEGNPLKLLHDDEEVQQPEESNRTPELTQDKSRMVEQLPEEYDEPMPMAMSMHPGDAAQHDMAMALEVEVVEATPVAEVLSQYEVKSETDAELVCDKSEPRMQRARTAVSSSGDAIYQHQLFQQMQDLHNAVESTYQVARANTQAALKDRDSGRISKTSPTNAAGNLRGVRTFSQPFAFKVVGLRSTRSLTVGIDK</sequence>
<feature type="compositionally biased region" description="Basic and acidic residues" evidence="1">
    <location>
        <begin position="178"/>
        <end position="191"/>
    </location>
</feature>
<proteinExistence type="predicted"/>
<dbReference type="Proteomes" id="UP001162029">
    <property type="component" value="Unassembled WGS sequence"/>
</dbReference>
<feature type="compositionally biased region" description="Acidic residues" evidence="1">
    <location>
        <begin position="64"/>
        <end position="84"/>
    </location>
</feature>
<feature type="region of interest" description="Disordered" evidence="1">
    <location>
        <begin position="1"/>
        <end position="32"/>
    </location>
</feature>
<dbReference type="AlphaFoldDB" id="A0AAV0UYC8"/>
<evidence type="ECO:0000256" key="1">
    <source>
        <dbReference type="SAM" id="MobiDB-lite"/>
    </source>
</evidence>
<protein>
    <submittedName>
        <fullName evidence="2">Uncharacterized protein</fullName>
    </submittedName>
</protein>
<feature type="compositionally biased region" description="Basic and acidic residues" evidence="1">
    <location>
        <begin position="23"/>
        <end position="32"/>
    </location>
</feature>
<feature type="compositionally biased region" description="Basic and acidic residues" evidence="1">
    <location>
        <begin position="148"/>
        <end position="160"/>
    </location>
</feature>
<evidence type="ECO:0000313" key="2">
    <source>
        <dbReference type="EMBL" id="CAI5741952.1"/>
    </source>
</evidence>
<reference evidence="2" key="1">
    <citation type="submission" date="2022-12" db="EMBL/GenBank/DDBJ databases">
        <authorList>
            <person name="Webb A."/>
        </authorList>
    </citation>
    <scope>NUCLEOTIDE SEQUENCE</scope>
    <source>
        <strain evidence="2">Pd1</strain>
    </source>
</reference>
<feature type="region of interest" description="Disordered" evidence="1">
    <location>
        <begin position="64"/>
        <end position="191"/>
    </location>
</feature>
<accession>A0AAV0UYC8</accession>
<feature type="compositionally biased region" description="Polar residues" evidence="1">
    <location>
        <begin position="313"/>
        <end position="322"/>
    </location>
</feature>
<dbReference type="EMBL" id="CANTFM010001633">
    <property type="protein sequence ID" value="CAI5741952.1"/>
    <property type="molecule type" value="Genomic_DNA"/>
</dbReference>
<feature type="compositionally biased region" description="Acidic residues" evidence="1">
    <location>
        <begin position="121"/>
        <end position="147"/>
    </location>
</feature>
<organism evidence="2 3">
    <name type="scientific">Peronospora destructor</name>
    <dbReference type="NCBI Taxonomy" id="86335"/>
    <lineage>
        <taxon>Eukaryota</taxon>
        <taxon>Sar</taxon>
        <taxon>Stramenopiles</taxon>
        <taxon>Oomycota</taxon>
        <taxon>Peronosporomycetes</taxon>
        <taxon>Peronosporales</taxon>
        <taxon>Peronosporaceae</taxon>
        <taxon>Peronospora</taxon>
    </lineage>
</organism>
<feature type="region of interest" description="Disordered" evidence="1">
    <location>
        <begin position="303"/>
        <end position="325"/>
    </location>
</feature>
<gene>
    <name evidence="2" type="ORF">PDE001_LOCUS8044</name>
</gene>
<name>A0AAV0UYC8_9STRA</name>
<evidence type="ECO:0000313" key="3">
    <source>
        <dbReference type="Proteomes" id="UP001162029"/>
    </source>
</evidence>
<keyword evidence="3" id="KW-1185">Reference proteome</keyword>